<feature type="non-terminal residue" evidence="2">
    <location>
        <position position="1"/>
    </location>
</feature>
<accession>A0A382UJF4</accession>
<evidence type="ECO:0000256" key="1">
    <source>
        <dbReference type="ARBA" id="ARBA00023002"/>
    </source>
</evidence>
<keyword evidence="1" id="KW-0560">Oxidoreductase</keyword>
<dbReference type="Gene3D" id="3.60.130.10">
    <property type="entry name" value="Clavaminate synthase-like"/>
    <property type="match status" value="1"/>
</dbReference>
<dbReference type="AlphaFoldDB" id="A0A382UJF4"/>
<organism evidence="2">
    <name type="scientific">marine metagenome</name>
    <dbReference type="NCBI Taxonomy" id="408172"/>
    <lineage>
        <taxon>unclassified sequences</taxon>
        <taxon>metagenomes</taxon>
        <taxon>ecological metagenomes</taxon>
    </lineage>
</organism>
<proteinExistence type="predicted"/>
<dbReference type="SUPFAM" id="SSF51197">
    <property type="entry name" value="Clavaminate synthase-like"/>
    <property type="match status" value="1"/>
</dbReference>
<protein>
    <recommendedName>
        <fullName evidence="3">TauD/TfdA-like domain-containing protein</fullName>
    </recommendedName>
</protein>
<evidence type="ECO:0008006" key="3">
    <source>
        <dbReference type="Google" id="ProtNLM"/>
    </source>
</evidence>
<dbReference type="EMBL" id="UINC01144455">
    <property type="protein sequence ID" value="SVD33975.1"/>
    <property type="molecule type" value="Genomic_DNA"/>
</dbReference>
<gene>
    <name evidence="2" type="ORF">METZ01_LOCUS386829</name>
</gene>
<sequence length="42" mass="4689">MDIKLLSGALGAEVEGIDLKDSSKENFKVINNLLLEHKVIFF</sequence>
<feature type="non-terminal residue" evidence="2">
    <location>
        <position position="42"/>
    </location>
</feature>
<dbReference type="InterPro" id="IPR042098">
    <property type="entry name" value="TauD-like_sf"/>
</dbReference>
<name>A0A382UJF4_9ZZZZ</name>
<reference evidence="2" key="1">
    <citation type="submission" date="2018-05" db="EMBL/GenBank/DDBJ databases">
        <authorList>
            <person name="Lanie J.A."/>
            <person name="Ng W.-L."/>
            <person name="Kazmierczak K.M."/>
            <person name="Andrzejewski T.M."/>
            <person name="Davidsen T.M."/>
            <person name="Wayne K.J."/>
            <person name="Tettelin H."/>
            <person name="Glass J.I."/>
            <person name="Rusch D."/>
            <person name="Podicherti R."/>
            <person name="Tsui H.-C.T."/>
            <person name="Winkler M.E."/>
        </authorList>
    </citation>
    <scope>NUCLEOTIDE SEQUENCE</scope>
</reference>
<dbReference type="GO" id="GO:0016491">
    <property type="term" value="F:oxidoreductase activity"/>
    <property type="evidence" value="ECO:0007669"/>
    <property type="project" value="UniProtKB-KW"/>
</dbReference>
<evidence type="ECO:0000313" key="2">
    <source>
        <dbReference type="EMBL" id="SVD33975.1"/>
    </source>
</evidence>